<keyword evidence="3" id="KW-0418">Kinase</keyword>
<organism evidence="3 4">
    <name type="scientific">Thermaurantimonas aggregans</name>
    <dbReference type="NCBI Taxonomy" id="2173829"/>
    <lineage>
        <taxon>Bacteria</taxon>
        <taxon>Pseudomonadati</taxon>
        <taxon>Bacteroidota</taxon>
        <taxon>Flavobacteriia</taxon>
        <taxon>Flavobacteriales</taxon>
        <taxon>Schleiferiaceae</taxon>
        <taxon>Thermaurantimonas</taxon>
    </lineage>
</organism>
<dbReference type="SUPFAM" id="SSF50998">
    <property type="entry name" value="Quinoprotein alcohol dehydrogenase-like"/>
    <property type="match status" value="1"/>
</dbReference>
<dbReference type="Proteomes" id="UP000286715">
    <property type="component" value="Unassembled WGS sequence"/>
</dbReference>
<dbReference type="GO" id="GO:0000155">
    <property type="term" value="F:phosphorelay sensor kinase activity"/>
    <property type="evidence" value="ECO:0007669"/>
    <property type="project" value="InterPro"/>
</dbReference>
<gene>
    <name evidence="3" type="ORF">JCM31826_00720</name>
</gene>
<dbReference type="Gene3D" id="2.130.10.10">
    <property type="entry name" value="YVTN repeat-like/Quinoprotein amine dehydrogenase"/>
    <property type="match status" value="1"/>
</dbReference>
<dbReference type="InterPro" id="IPR010559">
    <property type="entry name" value="Sig_transdc_His_kin_internal"/>
</dbReference>
<proteinExistence type="predicted"/>
<dbReference type="Pfam" id="PF06580">
    <property type="entry name" value="His_kinase"/>
    <property type="match status" value="1"/>
</dbReference>
<evidence type="ECO:0000259" key="2">
    <source>
        <dbReference type="Pfam" id="PF06580"/>
    </source>
</evidence>
<dbReference type="InterPro" id="IPR036890">
    <property type="entry name" value="HATPase_C_sf"/>
</dbReference>
<dbReference type="AlphaFoldDB" id="A0A401XHU7"/>
<dbReference type="InterPro" id="IPR015943">
    <property type="entry name" value="WD40/YVTN_repeat-like_dom_sf"/>
</dbReference>
<dbReference type="Gene3D" id="3.30.565.10">
    <property type="entry name" value="Histidine kinase-like ATPase, C-terminal domain"/>
    <property type="match status" value="1"/>
</dbReference>
<dbReference type="RefSeq" id="WP_124396670.1">
    <property type="nucleotide sequence ID" value="NZ_BHZE01000001.1"/>
</dbReference>
<keyword evidence="1" id="KW-0472">Membrane</keyword>
<evidence type="ECO:0000313" key="4">
    <source>
        <dbReference type="Proteomes" id="UP000286715"/>
    </source>
</evidence>
<name>A0A401XHU7_9FLAO</name>
<feature type="domain" description="Signal transduction histidine kinase internal region" evidence="2">
    <location>
        <begin position="747"/>
        <end position="825"/>
    </location>
</feature>
<dbReference type="EMBL" id="BHZE01000001">
    <property type="protein sequence ID" value="GCD76590.1"/>
    <property type="molecule type" value="Genomic_DNA"/>
</dbReference>
<evidence type="ECO:0000256" key="1">
    <source>
        <dbReference type="SAM" id="Phobius"/>
    </source>
</evidence>
<feature type="transmembrane region" description="Helical" evidence="1">
    <location>
        <begin position="702"/>
        <end position="721"/>
    </location>
</feature>
<keyword evidence="1" id="KW-0812">Transmembrane</keyword>
<evidence type="ECO:0000313" key="3">
    <source>
        <dbReference type="EMBL" id="GCD76590.1"/>
    </source>
</evidence>
<dbReference type="PANTHER" id="PTHR34220">
    <property type="entry name" value="SENSOR HISTIDINE KINASE YPDA"/>
    <property type="match status" value="1"/>
</dbReference>
<comment type="caution">
    <text evidence="3">The sequence shown here is derived from an EMBL/GenBank/DDBJ whole genome shotgun (WGS) entry which is preliminary data.</text>
</comment>
<dbReference type="InterPro" id="IPR050640">
    <property type="entry name" value="Bact_2-comp_sensor_kinase"/>
</dbReference>
<accession>A0A401XHU7</accession>
<dbReference type="OrthoDB" id="9809670at2"/>
<keyword evidence="4" id="KW-1185">Reference proteome</keyword>
<dbReference type="SUPFAM" id="SSF55874">
    <property type="entry name" value="ATPase domain of HSP90 chaperone/DNA topoisomerase II/histidine kinase"/>
    <property type="match status" value="1"/>
</dbReference>
<dbReference type="GO" id="GO:0016020">
    <property type="term" value="C:membrane"/>
    <property type="evidence" value="ECO:0007669"/>
    <property type="project" value="InterPro"/>
</dbReference>
<keyword evidence="1" id="KW-1133">Transmembrane helix</keyword>
<dbReference type="PANTHER" id="PTHR34220:SF7">
    <property type="entry name" value="SENSOR HISTIDINE KINASE YPDA"/>
    <property type="match status" value="1"/>
</dbReference>
<reference evidence="3 4" key="1">
    <citation type="submission" date="2018-11" db="EMBL/GenBank/DDBJ databases">
        <title>Schleiferia aggregans sp. nov., a moderately thermophilic heterotrophic bacterium isolated from microbial mats at a terrestrial hot spring.</title>
        <authorList>
            <person name="Iino T."/>
            <person name="Ohkuma M."/>
            <person name="Haruta S."/>
        </authorList>
    </citation>
    <scope>NUCLEOTIDE SEQUENCE [LARGE SCALE GENOMIC DNA]</scope>
    <source>
        <strain evidence="3 4">LA</strain>
    </source>
</reference>
<sequence length="956" mass="111746">MSKFYSSHFSITLLLLLPNLISLNLKSQIPIHERFDVSKGLHDNTAYDISLDYNGFLWITTDEGIQRFDGNKFLSFIYTDNINKSGSCIQFDYRGRVWYQSFDGHLFYVENDTVKTLQHFKAKNFTTFRIIDSILTFYNGNSLVKVNLKTLNIIDQLFLPNAEISSIVFFKNSYYISGNGIFRINVDFKKIDTLDTRPGIISIFTNDNELFYQTKSDISYEVYKLADTTKILFYSDVVRINWIDLKNNTYYISTNLGLQIQERNKKNYLMTDYKFSKTFFDNYGQLIASTLNAGILIIPNENDIKYFHNLKENFTSTIFTQNKIFLATGLGKIFEFDITNKKSKLLYADVYKRQINHFIFNPNYNEFVIILNNEVKIIHPDGREIFSVENVAPKSVTIIDDKYYFVTATGGNGFLEHVFNPLKKSIWDSLYDASEKVNKFRKFTNLYRNRDVIFSSIHKKIFISTNTGVIIAGSNGDISAPNPNLFLKELFQIKDDIYGIDFKNQLYKYDYKRNIFNPIKIPYSKNDVRFILSNNSIFFLIFNRIYELKEGKPVETDLVSNQNIKYIYKFNDIFLEISNSHLSYINNISERRINFPKKIIINHVNGKRPNDTENIEIKYEKGQDVRVNYTFLNLDKRSTSRLYYRINQGQWNPILSGTDYLLFPSLKPDKYTIDFAIKEFGKLDIIKAFNIIVTTPIYKQTWFLILFQFFILILFVLYVLWQIRLLSKKNKLVTEKAEIEKNLALMTLKSIKAQMNPHFFFNALNTIQAFIYANDKLSATQYLSKFSKLTRLILENSEAEQIDLASELKTIAIYLELEKMRFVNNFEFDICTCDDIDTESIYIPTMLIQPYVENAIKHGLLHKKGEKFLRIYIQKISDNQIAVEITDNGIGLTKSQEINSKKSFAHKSFSSLANDKRIVLLNKIKGGNYKIEIEELFDQNHISKGTRVRILIPYTA</sequence>
<dbReference type="InterPro" id="IPR011047">
    <property type="entry name" value="Quinoprotein_ADH-like_sf"/>
</dbReference>
<protein>
    <submittedName>
        <fullName evidence="3">Histidine kinase</fullName>
    </submittedName>
</protein>
<keyword evidence="3" id="KW-0808">Transferase</keyword>